<feature type="compositionally biased region" description="Polar residues" evidence="2">
    <location>
        <begin position="177"/>
        <end position="189"/>
    </location>
</feature>
<organism evidence="3 4">
    <name type="scientific">Peronospora belbahrii</name>
    <dbReference type="NCBI Taxonomy" id="622444"/>
    <lineage>
        <taxon>Eukaryota</taxon>
        <taxon>Sar</taxon>
        <taxon>Stramenopiles</taxon>
        <taxon>Oomycota</taxon>
        <taxon>Peronosporomycetes</taxon>
        <taxon>Peronosporales</taxon>
        <taxon>Peronosporaceae</taxon>
        <taxon>Peronospora</taxon>
    </lineage>
</organism>
<comment type="caution">
    <text evidence="3">The sequence shown here is derived from an EMBL/GenBank/DDBJ whole genome shotgun (WGS) entry which is preliminary data.</text>
</comment>
<sequence length="217" mass="24571">MALMKETGEINIQNNMSGRPYARNPRAPYTGPRDVEAILPHTFRLEVPVLYPRDVKHEAIRSAIRRRCMQKNWRKMISLRHGRLQGEVVAKEGIEESINEEKQAQQTNDLEEQHETVAAVKKQLQQLELKLKELTDQKHAKFQLLKEILVEEARSKTTGGGSAGPTMAMKKRRVEVQESSTTPCASKIQSPVHLKEGTDPFATSGSNPSDKPEECEY</sequence>
<dbReference type="EMBL" id="CAKKTJ010000181">
    <property type="protein sequence ID" value="CAH0477638.1"/>
    <property type="molecule type" value="Genomic_DNA"/>
</dbReference>
<accession>A0AAU9KWH1</accession>
<dbReference type="AlphaFoldDB" id="A0AAU9KWH1"/>
<reference evidence="3" key="1">
    <citation type="submission" date="2021-11" db="EMBL/GenBank/DDBJ databases">
        <authorList>
            <person name="Islam A."/>
            <person name="Islam S."/>
            <person name="Flora M.S."/>
            <person name="Rahman M."/>
            <person name="Ziaur R.M."/>
            <person name="Epstein J.H."/>
            <person name="Hassan M."/>
            <person name="Klassen M."/>
            <person name="Woodard K."/>
            <person name="Webb A."/>
            <person name="Webby R.J."/>
            <person name="El Zowalaty M.E."/>
        </authorList>
    </citation>
    <scope>NUCLEOTIDE SEQUENCE</scope>
    <source>
        <strain evidence="3">Pbs3</strain>
    </source>
</reference>
<protein>
    <submittedName>
        <fullName evidence="3">Uncharacterized protein</fullName>
    </submittedName>
</protein>
<feature type="region of interest" description="Disordered" evidence="2">
    <location>
        <begin position="155"/>
        <end position="217"/>
    </location>
</feature>
<feature type="coiled-coil region" evidence="1">
    <location>
        <begin position="110"/>
        <end position="144"/>
    </location>
</feature>
<evidence type="ECO:0000256" key="2">
    <source>
        <dbReference type="SAM" id="MobiDB-lite"/>
    </source>
</evidence>
<gene>
    <name evidence="3" type="ORF">PBS003_LOCUS4378</name>
</gene>
<feature type="region of interest" description="Disordered" evidence="2">
    <location>
        <begin position="1"/>
        <end position="25"/>
    </location>
</feature>
<proteinExistence type="predicted"/>
<dbReference type="Proteomes" id="UP001160483">
    <property type="component" value="Unassembled WGS sequence"/>
</dbReference>
<keyword evidence="1" id="KW-0175">Coiled coil</keyword>
<evidence type="ECO:0000313" key="3">
    <source>
        <dbReference type="EMBL" id="CAH0477638.1"/>
    </source>
</evidence>
<evidence type="ECO:0000256" key="1">
    <source>
        <dbReference type="SAM" id="Coils"/>
    </source>
</evidence>
<evidence type="ECO:0000313" key="4">
    <source>
        <dbReference type="Proteomes" id="UP001160483"/>
    </source>
</evidence>
<name>A0AAU9KWH1_9STRA</name>